<evidence type="ECO:0000313" key="5">
    <source>
        <dbReference type="EMBL" id="MFC5630642.1"/>
    </source>
</evidence>
<keyword evidence="6" id="KW-1185">Reference proteome</keyword>
<evidence type="ECO:0000259" key="4">
    <source>
        <dbReference type="PROSITE" id="PS50893"/>
    </source>
</evidence>
<dbReference type="RefSeq" id="WP_156806921.1">
    <property type="nucleotide sequence ID" value="NZ_JBHSOJ010000015.1"/>
</dbReference>
<evidence type="ECO:0000256" key="1">
    <source>
        <dbReference type="ARBA" id="ARBA00022448"/>
    </source>
</evidence>
<reference evidence="6" key="1">
    <citation type="journal article" date="2019" name="Int. J. Syst. Evol. Microbiol.">
        <title>The Global Catalogue of Microorganisms (GCM) 10K type strain sequencing project: providing services to taxonomists for standard genome sequencing and annotation.</title>
        <authorList>
            <consortium name="The Broad Institute Genomics Platform"/>
            <consortium name="The Broad Institute Genome Sequencing Center for Infectious Disease"/>
            <person name="Wu L."/>
            <person name="Ma J."/>
        </authorList>
    </citation>
    <scope>NUCLEOTIDE SEQUENCE [LARGE SCALE GENOMIC DNA]</scope>
    <source>
        <strain evidence="6">DT43</strain>
    </source>
</reference>
<keyword evidence="3 5" id="KW-0067">ATP-binding</keyword>
<name>A0ABW0UAS0_9STRE</name>
<organism evidence="5 6">
    <name type="scientific">Streptococcus caledonicus</name>
    <dbReference type="NCBI Taxonomy" id="2614158"/>
    <lineage>
        <taxon>Bacteria</taxon>
        <taxon>Bacillati</taxon>
        <taxon>Bacillota</taxon>
        <taxon>Bacilli</taxon>
        <taxon>Lactobacillales</taxon>
        <taxon>Streptococcaceae</taxon>
        <taxon>Streptococcus</taxon>
    </lineage>
</organism>
<evidence type="ECO:0000256" key="3">
    <source>
        <dbReference type="ARBA" id="ARBA00022840"/>
    </source>
</evidence>
<sequence length="261" mass="29301">MAIISFDNVSFRQQGKTILKNINWQVESGQTWAILGLNGSGKTTLLKLIMAEHWPSHGQISILDKSFGQEDMTSIRNRIGVVGSFISERLPKNMLAEKIVLTGKYKSSILYKAYGEVELNEARHMLLSLGGEHLLGRIYASLSQGEKQLLLIARSLMENPDIIILDEATSGLDLFAREQLLAQIGKISQLPHAPTVIYVTHHAEEITKQMSHVLLLRQGKIIAQGKKKDILKEDTLSTFYQNPVTIIPIDEDRVYVHPKHL</sequence>
<keyword evidence="2" id="KW-0547">Nucleotide-binding</keyword>
<dbReference type="InterPro" id="IPR003439">
    <property type="entry name" value="ABC_transporter-like_ATP-bd"/>
</dbReference>
<dbReference type="Proteomes" id="UP001596110">
    <property type="component" value="Unassembled WGS sequence"/>
</dbReference>
<dbReference type="PROSITE" id="PS50893">
    <property type="entry name" value="ABC_TRANSPORTER_2"/>
    <property type="match status" value="1"/>
</dbReference>
<dbReference type="Pfam" id="PF00005">
    <property type="entry name" value="ABC_tran"/>
    <property type="match status" value="1"/>
</dbReference>
<proteinExistence type="predicted"/>
<dbReference type="EMBL" id="JBHSOJ010000015">
    <property type="protein sequence ID" value="MFC5630642.1"/>
    <property type="molecule type" value="Genomic_DNA"/>
</dbReference>
<evidence type="ECO:0000256" key="2">
    <source>
        <dbReference type="ARBA" id="ARBA00022741"/>
    </source>
</evidence>
<feature type="domain" description="ABC transporter" evidence="4">
    <location>
        <begin position="4"/>
        <end position="243"/>
    </location>
</feature>
<dbReference type="InterPro" id="IPR050153">
    <property type="entry name" value="Metal_Ion_Import_ABC"/>
</dbReference>
<evidence type="ECO:0000313" key="6">
    <source>
        <dbReference type="Proteomes" id="UP001596110"/>
    </source>
</evidence>
<dbReference type="Gene3D" id="3.40.50.300">
    <property type="entry name" value="P-loop containing nucleotide triphosphate hydrolases"/>
    <property type="match status" value="1"/>
</dbReference>
<dbReference type="PANTHER" id="PTHR42734">
    <property type="entry name" value="METAL TRANSPORT SYSTEM ATP-BINDING PROTEIN TM_0124-RELATED"/>
    <property type="match status" value="1"/>
</dbReference>
<dbReference type="InterPro" id="IPR017871">
    <property type="entry name" value="ABC_transporter-like_CS"/>
</dbReference>
<accession>A0ABW0UAS0</accession>
<dbReference type="InterPro" id="IPR003593">
    <property type="entry name" value="AAA+_ATPase"/>
</dbReference>
<keyword evidence="1" id="KW-0813">Transport</keyword>
<dbReference type="PROSITE" id="PS00211">
    <property type="entry name" value="ABC_TRANSPORTER_1"/>
    <property type="match status" value="1"/>
</dbReference>
<dbReference type="InterPro" id="IPR027417">
    <property type="entry name" value="P-loop_NTPase"/>
</dbReference>
<protein>
    <submittedName>
        <fullName evidence="5">ABC transporter ATP-binding protein</fullName>
    </submittedName>
</protein>
<dbReference type="GO" id="GO:0005524">
    <property type="term" value="F:ATP binding"/>
    <property type="evidence" value="ECO:0007669"/>
    <property type="project" value="UniProtKB-KW"/>
</dbReference>
<dbReference type="SUPFAM" id="SSF52540">
    <property type="entry name" value="P-loop containing nucleoside triphosphate hydrolases"/>
    <property type="match status" value="1"/>
</dbReference>
<gene>
    <name evidence="5" type="ORF">ACFPQ3_03370</name>
</gene>
<dbReference type="SMART" id="SM00382">
    <property type="entry name" value="AAA"/>
    <property type="match status" value="1"/>
</dbReference>
<comment type="caution">
    <text evidence="5">The sequence shown here is derived from an EMBL/GenBank/DDBJ whole genome shotgun (WGS) entry which is preliminary data.</text>
</comment>